<dbReference type="GO" id="GO:0030154">
    <property type="term" value="P:cell differentiation"/>
    <property type="evidence" value="ECO:0007669"/>
    <property type="project" value="UniProtKB-ARBA"/>
</dbReference>
<dbReference type="Gene3D" id="3.30.420.610">
    <property type="entry name" value="LOTUS domain-like"/>
    <property type="match status" value="1"/>
</dbReference>
<dbReference type="SUPFAM" id="SSF54768">
    <property type="entry name" value="dsRNA-binding domain-like"/>
    <property type="match status" value="1"/>
</dbReference>
<dbReference type="CDD" id="cd09972">
    <property type="entry name" value="LOTUS_TDRD_OSKAR"/>
    <property type="match status" value="1"/>
</dbReference>
<feature type="compositionally biased region" description="Low complexity" evidence="6">
    <location>
        <begin position="187"/>
        <end position="202"/>
    </location>
</feature>
<evidence type="ECO:0000256" key="1">
    <source>
        <dbReference type="ARBA" id="ARBA00004496"/>
    </source>
</evidence>
<feature type="domain" description="HTH OST-type" evidence="9">
    <location>
        <begin position="1"/>
        <end position="76"/>
    </location>
</feature>
<keyword evidence="3" id="KW-0677">Repeat</keyword>
<evidence type="ECO:0000256" key="2">
    <source>
        <dbReference type="ARBA" id="ARBA00022490"/>
    </source>
</evidence>
<dbReference type="PROSITE" id="PS51644">
    <property type="entry name" value="HTH_OST"/>
    <property type="match status" value="1"/>
</dbReference>
<dbReference type="GO" id="GO:0010468">
    <property type="term" value="P:regulation of gene expression"/>
    <property type="evidence" value="ECO:0007669"/>
    <property type="project" value="UniProtKB-ARBA"/>
</dbReference>
<dbReference type="GO" id="GO:0007283">
    <property type="term" value="P:spermatogenesis"/>
    <property type="evidence" value="ECO:0007669"/>
    <property type="project" value="UniProtKB-KW"/>
</dbReference>
<dbReference type="InterPro" id="IPR025605">
    <property type="entry name" value="OST-HTH/LOTUS_dom"/>
</dbReference>
<dbReference type="Gene3D" id="2.40.50.90">
    <property type="match status" value="3"/>
</dbReference>
<dbReference type="Pfam" id="PF00567">
    <property type="entry name" value="TUDOR"/>
    <property type="match status" value="3"/>
</dbReference>
<dbReference type="PANTHER" id="PTHR22948">
    <property type="entry name" value="TUDOR DOMAIN CONTAINING PROTEIN"/>
    <property type="match status" value="1"/>
</dbReference>
<sequence>MEELRKEVYSNIRSCLLSTKEKCDLRQLRSDYKMLMGSDIPFKKLKFGSLEELLSSMDNLNIVKGPGNVVYISAKPTDKSSHLTELISKQKTSKKKRMPVRPHRRPVVYNNSPGNNRWRPTNVNNKWKTAYQHPPRLAAVSHNQIVRVNPHPTITRSTSNNSTNTNNNTIMIKDLRQILDLKKSVSFDGSESASSSSSSDRMPYSDRTNRARIMGVLPRKTAPPIVSPTTIENLKNTSFANADPNSAVWDTWSSSDSERNLKNTSFANADPNSAVWDTWSSSDSERNATRSGQDPFVPTGEPLVDLYSFTHLRKLPEPQFKIVNRKAKPHKAALYDCKVDIGEHSYTTYPKDFTNVTAAKQHAAKLALDDLMPKYTKRKSLLISNNQDVLARIPLMVEKHYHGIWNWQLEADYADLYNEQLPLNWLQVVDTSSKVSVEPFLDKYVLRYCKPEDIFQKGKTSFMGPVSEVSVPVNTVDFLEDGCLLAEITCVVSAKEVWCRQIGTLESEAYNHMITNFEQTYNENPQNPKPEVLNEGSYCAAYFDQNWYRVKVFEVNENDENCFFIDYGDVQLIRKSDIYQLRREFAKEKAQAFICRLAGLEELYEVSINSEHIQNLVGRTVHLEPDSIEDDAPIPVVLYDPESSITINQELIGNITIESATPVLNKAGVTQVYVCHAESNGDVYLHIQSPGFEKLETLLTDLETSIIERADNLPAKPITPQADPNRLYFGKYKEDDHWYRIKILEWAPNGLFAQIYFVDYGNCDIIKVADEKLYPLDELSDVIDRFPAQAVRVRMQMNRVPDDFVEKVYKLMPKDEAVLLKVIDEDVEDVEGRIPIAQFFKRIPPNNVLCSINESITFESEQEEIISKPERLQRLLSSTKDDSENKNVPSTGILKSPTLPKIGEYFDVKVPTAVNPWNFFVQPYECYNKLTKLMTSLQEAYRTTLYSPLQIDDVQPGNIYASKHKDGKWYRTSVIKVINPGSIAVFYCDFGYYNHLTLQQLIPLQPQFLELPYQAINAKLSGIKPKQSKWTMDDCKFFQKLVLRKSLVSILVSIEKDELYKCDKVLNLKLIDTSTETDVHINEVLIRKGIAVEDTPVAISNGNN</sequence>
<proteinExistence type="predicted"/>
<feature type="domain" description="Tudor" evidence="8">
    <location>
        <begin position="953"/>
        <end position="1011"/>
    </location>
</feature>
<dbReference type="InterPro" id="IPR014720">
    <property type="entry name" value="dsRBD_dom"/>
</dbReference>
<dbReference type="SMART" id="SM00333">
    <property type="entry name" value="TUDOR"/>
    <property type="match status" value="3"/>
</dbReference>
<feature type="region of interest" description="Disordered" evidence="6">
    <location>
        <begin position="187"/>
        <end position="228"/>
    </location>
</feature>
<feature type="region of interest" description="Disordered" evidence="6">
    <location>
        <begin position="89"/>
        <end position="121"/>
    </location>
</feature>
<name>A0AAW1MIT8_POPJA</name>
<dbReference type="GO" id="GO:0003723">
    <property type="term" value="F:RNA binding"/>
    <property type="evidence" value="ECO:0007669"/>
    <property type="project" value="UniProtKB-UniRule"/>
</dbReference>
<dbReference type="InterPro" id="IPR002999">
    <property type="entry name" value="Tudor"/>
</dbReference>
<evidence type="ECO:0000259" key="7">
    <source>
        <dbReference type="PROSITE" id="PS50137"/>
    </source>
</evidence>
<dbReference type="SMART" id="SM00358">
    <property type="entry name" value="DSRM"/>
    <property type="match status" value="1"/>
</dbReference>
<feature type="domain" description="Tudor" evidence="8">
    <location>
        <begin position="532"/>
        <end position="588"/>
    </location>
</feature>
<dbReference type="PROSITE" id="PS50304">
    <property type="entry name" value="TUDOR"/>
    <property type="match status" value="3"/>
</dbReference>
<keyword evidence="2" id="KW-0963">Cytoplasm</keyword>
<feature type="compositionally biased region" description="Polar residues" evidence="6">
    <location>
        <begin position="109"/>
        <end position="121"/>
    </location>
</feature>
<dbReference type="Gene3D" id="3.30.160.20">
    <property type="match status" value="1"/>
</dbReference>
<keyword evidence="11" id="KW-1185">Reference proteome</keyword>
<evidence type="ECO:0000256" key="3">
    <source>
        <dbReference type="ARBA" id="ARBA00022737"/>
    </source>
</evidence>
<keyword evidence="4" id="KW-0221">Differentiation</keyword>
<feature type="domain" description="DRBM" evidence="7">
    <location>
        <begin position="301"/>
        <end position="373"/>
    </location>
</feature>
<evidence type="ECO:0000256" key="5">
    <source>
        <dbReference type="PROSITE-ProRule" id="PRU00266"/>
    </source>
</evidence>
<organism evidence="10 11">
    <name type="scientific">Popillia japonica</name>
    <name type="common">Japanese beetle</name>
    <dbReference type="NCBI Taxonomy" id="7064"/>
    <lineage>
        <taxon>Eukaryota</taxon>
        <taxon>Metazoa</taxon>
        <taxon>Ecdysozoa</taxon>
        <taxon>Arthropoda</taxon>
        <taxon>Hexapoda</taxon>
        <taxon>Insecta</taxon>
        <taxon>Pterygota</taxon>
        <taxon>Neoptera</taxon>
        <taxon>Endopterygota</taxon>
        <taxon>Coleoptera</taxon>
        <taxon>Polyphaga</taxon>
        <taxon>Scarabaeiformia</taxon>
        <taxon>Scarabaeidae</taxon>
        <taxon>Rutelinae</taxon>
        <taxon>Popillia</taxon>
    </lineage>
</organism>
<dbReference type="AlphaFoldDB" id="A0AAW1MIT8"/>
<keyword evidence="4" id="KW-0744">Spermatogenesis</keyword>
<evidence type="ECO:0000259" key="9">
    <source>
        <dbReference type="PROSITE" id="PS51644"/>
    </source>
</evidence>
<dbReference type="InterPro" id="IPR041966">
    <property type="entry name" value="LOTUS-like"/>
</dbReference>
<evidence type="ECO:0000256" key="4">
    <source>
        <dbReference type="ARBA" id="ARBA00022871"/>
    </source>
</evidence>
<gene>
    <name evidence="10" type="ORF">QE152_g5905</name>
</gene>
<comment type="subcellular location">
    <subcellularLocation>
        <location evidence="1">Cytoplasm</location>
    </subcellularLocation>
</comment>
<dbReference type="CDD" id="cd20379">
    <property type="entry name" value="Tudor_dTUD-like"/>
    <property type="match status" value="2"/>
</dbReference>
<comment type="caution">
    <text evidence="10">The sequence shown here is derived from an EMBL/GenBank/DDBJ whole genome shotgun (WGS) entry which is preliminary data.</text>
</comment>
<dbReference type="SUPFAM" id="SSF63748">
    <property type="entry name" value="Tudor/PWWP/MBT"/>
    <property type="match status" value="3"/>
</dbReference>
<dbReference type="InterPro" id="IPR035437">
    <property type="entry name" value="SNase_OB-fold_sf"/>
</dbReference>
<reference evidence="10 11" key="1">
    <citation type="journal article" date="2024" name="BMC Genomics">
        <title>De novo assembly and annotation of Popillia japonica's genome with initial clues to its potential as an invasive pest.</title>
        <authorList>
            <person name="Cucini C."/>
            <person name="Boschi S."/>
            <person name="Funari R."/>
            <person name="Cardaioli E."/>
            <person name="Iannotti N."/>
            <person name="Marturano G."/>
            <person name="Paoli F."/>
            <person name="Bruttini M."/>
            <person name="Carapelli A."/>
            <person name="Frati F."/>
            <person name="Nardi F."/>
        </authorList>
    </citation>
    <scope>NUCLEOTIDE SEQUENCE [LARGE SCALE GENOMIC DNA]</scope>
    <source>
        <strain evidence="10">DMR45628</strain>
    </source>
</reference>
<protein>
    <submittedName>
        <fullName evidence="10">OST-HTH/LOTUS domain</fullName>
    </submittedName>
</protein>
<feature type="compositionally biased region" description="Basic residues" evidence="6">
    <location>
        <begin position="91"/>
        <end position="106"/>
    </location>
</feature>
<dbReference type="InterPro" id="IPR050621">
    <property type="entry name" value="Tudor_domain_containing"/>
</dbReference>
<keyword evidence="5" id="KW-0694">RNA-binding</keyword>
<feature type="domain" description="Tudor" evidence="8">
    <location>
        <begin position="721"/>
        <end position="781"/>
    </location>
</feature>
<dbReference type="Pfam" id="PF12872">
    <property type="entry name" value="OST-HTH"/>
    <property type="match status" value="1"/>
</dbReference>
<evidence type="ECO:0000256" key="6">
    <source>
        <dbReference type="SAM" id="MobiDB-lite"/>
    </source>
</evidence>
<dbReference type="PROSITE" id="PS50137">
    <property type="entry name" value="DS_RBD"/>
    <property type="match status" value="1"/>
</dbReference>
<dbReference type="Proteomes" id="UP001458880">
    <property type="component" value="Unassembled WGS sequence"/>
</dbReference>
<dbReference type="PANTHER" id="PTHR22948:SF76">
    <property type="entry name" value="FI20010P1-RELATED"/>
    <property type="match status" value="1"/>
</dbReference>
<dbReference type="EMBL" id="JASPKY010000038">
    <property type="protein sequence ID" value="KAK9746735.1"/>
    <property type="molecule type" value="Genomic_DNA"/>
</dbReference>
<evidence type="ECO:0000313" key="10">
    <source>
        <dbReference type="EMBL" id="KAK9746735.1"/>
    </source>
</evidence>
<dbReference type="Gene3D" id="2.30.30.140">
    <property type="match status" value="3"/>
</dbReference>
<evidence type="ECO:0000313" key="11">
    <source>
        <dbReference type="Proteomes" id="UP001458880"/>
    </source>
</evidence>
<evidence type="ECO:0000259" key="8">
    <source>
        <dbReference type="PROSITE" id="PS50304"/>
    </source>
</evidence>
<dbReference type="GO" id="GO:0005737">
    <property type="term" value="C:cytoplasm"/>
    <property type="evidence" value="ECO:0007669"/>
    <property type="project" value="UniProtKB-SubCell"/>
</dbReference>
<accession>A0AAW1MIT8</accession>